<reference evidence="1 2" key="1">
    <citation type="journal article" date="2022" name="Plant J.">
        <title>Chromosome-level genome of Camellia lanceoleosa provides a valuable resource for understanding genome evolution and self-incompatibility.</title>
        <authorList>
            <person name="Gong W."/>
            <person name="Xiao S."/>
            <person name="Wang L."/>
            <person name="Liao Z."/>
            <person name="Chang Y."/>
            <person name="Mo W."/>
            <person name="Hu G."/>
            <person name="Li W."/>
            <person name="Zhao G."/>
            <person name="Zhu H."/>
            <person name="Hu X."/>
            <person name="Ji K."/>
            <person name="Xiang X."/>
            <person name="Song Q."/>
            <person name="Yuan D."/>
            <person name="Jin S."/>
            <person name="Zhang L."/>
        </authorList>
    </citation>
    <scope>NUCLEOTIDE SEQUENCE [LARGE SCALE GENOMIC DNA]</scope>
    <source>
        <strain evidence="1">SQ_2022a</strain>
    </source>
</reference>
<gene>
    <name evidence="1" type="ORF">LOK49_LG12G00970</name>
</gene>
<evidence type="ECO:0000313" key="1">
    <source>
        <dbReference type="EMBL" id="KAI7990918.1"/>
    </source>
</evidence>
<dbReference type="EMBL" id="CM045770">
    <property type="protein sequence ID" value="KAI7990918.1"/>
    <property type="molecule type" value="Genomic_DNA"/>
</dbReference>
<organism evidence="1 2">
    <name type="scientific">Camellia lanceoleosa</name>
    <dbReference type="NCBI Taxonomy" id="1840588"/>
    <lineage>
        <taxon>Eukaryota</taxon>
        <taxon>Viridiplantae</taxon>
        <taxon>Streptophyta</taxon>
        <taxon>Embryophyta</taxon>
        <taxon>Tracheophyta</taxon>
        <taxon>Spermatophyta</taxon>
        <taxon>Magnoliopsida</taxon>
        <taxon>eudicotyledons</taxon>
        <taxon>Gunneridae</taxon>
        <taxon>Pentapetalae</taxon>
        <taxon>asterids</taxon>
        <taxon>Ericales</taxon>
        <taxon>Theaceae</taxon>
        <taxon>Camellia</taxon>
    </lineage>
</organism>
<evidence type="ECO:0000313" key="2">
    <source>
        <dbReference type="Proteomes" id="UP001060215"/>
    </source>
</evidence>
<name>A0ACC0FQM0_9ERIC</name>
<sequence>MDASSQPFIVALDLLESEGRCNSGGPLPSWTLEAQTKRRWQGRKLRVNTVMKKNKRSRRILMMKRRARLEGSRRPTNVVKKRVKTLRKLVPNSESMGLDCLFRETADYIMSLQMRVQVMKVVVNLLSGFDA</sequence>
<dbReference type="Proteomes" id="UP001060215">
    <property type="component" value="Chromosome 13"/>
</dbReference>
<proteinExistence type="predicted"/>
<accession>A0ACC0FQM0</accession>
<comment type="caution">
    <text evidence="1">The sequence shown here is derived from an EMBL/GenBank/DDBJ whole genome shotgun (WGS) entry which is preliminary data.</text>
</comment>
<protein>
    <submittedName>
        <fullName evidence="1">Transcription factor UPBEAT1</fullName>
    </submittedName>
</protein>
<keyword evidence="2" id="KW-1185">Reference proteome</keyword>